<dbReference type="SUPFAM" id="SSF51621">
    <property type="entry name" value="Phosphoenolpyruvate/pyruvate domain"/>
    <property type="match status" value="1"/>
</dbReference>
<evidence type="ECO:0000313" key="19">
    <source>
        <dbReference type="Proteomes" id="UP000249915"/>
    </source>
</evidence>
<keyword evidence="12" id="KW-0460">Magnesium</keyword>
<dbReference type="GO" id="GO:0006094">
    <property type="term" value="P:gluconeogenesis"/>
    <property type="evidence" value="ECO:0007669"/>
    <property type="project" value="UniProtKB-UniPathway"/>
</dbReference>
<dbReference type="PANTHER" id="PTHR43030">
    <property type="entry name" value="PHOSPHOENOLPYRUVATE SYNTHASE"/>
    <property type="match status" value="1"/>
</dbReference>
<dbReference type="RefSeq" id="WP_112282918.1">
    <property type="nucleotide sequence ID" value="NZ_MASW01000005.1"/>
</dbReference>
<evidence type="ECO:0000256" key="5">
    <source>
        <dbReference type="ARBA" id="ARBA00011996"/>
    </source>
</evidence>
<keyword evidence="10" id="KW-0418">Kinase</keyword>
<keyword evidence="9" id="KW-0547">Nucleotide-binding</keyword>
<evidence type="ECO:0000256" key="3">
    <source>
        <dbReference type="ARBA" id="ARBA00004742"/>
    </source>
</evidence>
<evidence type="ECO:0000259" key="15">
    <source>
        <dbReference type="Pfam" id="PF00391"/>
    </source>
</evidence>
<feature type="domain" description="PEP-utilising enzyme mobile" evidence="15">
    <location>
        <begin position="349"/>
        <end position="418"/>
    </location>
</feature>
<dbReference type="InterPro" id="IPR006319">
    <property type="entry name" value="PEP_synth"/>
</dbReference>
<keyword evidence="19" id="KW-1185">Reference proteome</keyword>
<evidence type="ECO:0000259" key="16">
    <source>
        <dbReference type="Pfam" id="PF01326"/>
    </source>
</evidence>
<dbReference type="OrthoDB" id="9765468at2"/>
<dbReference type="NCBIfam" id="TIGR01418">
    <property type="entry name" value="PEP_synth"/>
    <property type="match status" value="1"/>
</dbReference>
<comment type="caution">
    <text evidence="18">The sequence shown here is derived from an EMBL/GenBank/DDBJ whole genome shotgun (WGS) entry which is preliminary data.</text>
</comment>
<feature type="domain" description="PEP-utilising enzyme C-terminal" evidence="17">
    <location>
        <begin position="444"/>
        <end position="731"/>
    </location>
</feature>
<evidence type="ECO:0000256" key="7">
    <source>
        <dbReference type="ARBA" id="ARBA00022679"/>
    </source>
</evidence>
<dbReference type="Gene3D" id="3.50.30.10">
    <property type="entry name" value="Phosphohistidine domain"/>
    <property type="match status" value="1"/>
</dbReference>
<sequence length="741" mass="78364">MPNHVAWLSALGVTDTAVAGGKGANLGELTAAGLPVPPGFVVTAPAYLASMEAGGVRAELRAAVAATGRDVAADAERLQGLVRKAGVARDVAGAVREAYRRLGAGAAVAVRSSATSEDSPDASFAGMNRTLTNIVGEDDLVAAVLSCWESLFGARSLAYRGEQGIGDEPAIAVVVQRMVPAERSGVLFTADPSTGDRSKIVVEAVLGQGEVLVSGAVEPDTYVLAKPDAALLHTRLGHQNYELVRAEGGGERRVELDGGEQPPVLTDAEAVELARLGLRIEEHYGCPQDIEWVTSDGQTWIVQTRPITTLPAQEPADGVLLTGLSASPGVASGPVRVLRSPADGERLRTGEILVAEMTNPDWVPTIRRAAALVTDQGGMTCHAAIVARELGVPCVVGTHTATRDLKEGQQVTVDGAAGTVRAGTRPPATARPRAQPAAGQAVESLGTRLYVNLALPDQAERAAALPVDGVGLLRAEFLLTEALGGRHPRAVLAEDGAEPFVAAMTEGLLRIGRAFAPRPVIYRTIDFRTNEFRALSGGERFEAVENNPMIGYRGCFRYVDDPGLFRLELRALARAREQTPTLHVMLPFVRTRWELEACLELIDASALGRQRGLHRWVMAEVPSVVYWIAEYARMGIDGVSIGSNDLTQLMLGVDRDSRVCAPLFDESDPAVLDAIGRIVRACRDAGITSSLCGQAPSTHPEFAEHLVRLGITSISVNTDSVAAARAAIGSAERRLLLEATR</sequence>
<dbReference type="SUPFAM" id="SSF52009">
    <property type="entry name" value="Phosphohistidine domain"/>
    <property type="match status" value="1"/>
</dbReference>
<dbReference type="Gene3D" id="3.30.470.20">
    <property type="entry name" value="ATP-grasp fold, B domain"/>
    <property type="match status" value="1"/>
</dbReference>
<comment type="function">
    <text evidence="2">Catalyzes the phosphorylation of pyruvate to phosphoenolpyruvate.</text>
</comment>
<comment type="catalytic activity">
    <reaction evidence="14">
        <text>pyruvate + ATP + H2O = phosphoenolpyruvate + AMP + phosphate + 2 H(+)</text>
        <dbReference type="Rhea" id="RHEA:11364"/>
        <dbReference type="ChEBI" id="CHEBI:15361"/>
        <dbReference type="ChEBI" id="CHEBI:15377"/>
        <dbReference type="ChEBI" id="CHEBI:15378"/>
        <dbReference type="ChEBI" id="CHEBI:30616"/>
        <dbReference type="ChEBI" id="CHEBI:43474"/>
        <dbReference type="ChEBI" id="CHEBI:58702"/>
        <dbReference type="ChEBI" id="CHEBI:456215"/>
        <dbReference type="EC" id="2.7.9.2"/>
    </reaction>
</comment>
<evidence type="ECO:0000256" key="14">
    <source>
        <dbReference type="ARBA" id="ARBA00047700"/>
    </source>
</evidence>
<accession>A0A2V4B173</accession>
<comment type="cofactor">
    <cofactor evidence="1">
        <name>Mg(2+)</name>
        <dbReference type="ChEBI" id="CHEBI:18420"/>
    </cofactor>
</comment>
<dbReference type="InterPro" id="IPR000121">
    <property type="entry name" value="PEP_util_C"/>
</dbReference>
<keyword evidence="8" id="KW-0479">Metal-binding</keyword>
<evidence type="ECO:0000256" key="1">
    <source>
        <dbReference type="ARBA" id="ARBA00001946"/>
    </source>
</evidence>
<comment type="similarity">
    <text evidence="4">Belongs to the PEP-utilizing enzyme family.</text>
</comment>
<dbReference type="Gene3D" id="3.30.1490.20">
    <property type="entry name" value="ATP-grasp fold, A domain"/>
    <property type="match status" value="1"/>
</dbReference>
<dbReference type="GO" id="GO:0046872">
    <property type="term" value="F:metal ion binding"/>
    <property type="evidence" value="ECO:0007669"/>
    <property type="project" value="UniProtKB-KW"/>
</dbReference>
<evidence type="ECO:0000256" key="8">
    <source>
        <dbReference type="ARBA" id="ARBA00022723"/>
    </source>
</evidence>
<dbReference type="EMBL" id="MASW01000005">
    <property type="protein sequence ID" value="PXY22315.1"/>
    <property type="molecule type" value="Genomic_DNA"/>
</dbReference>
<evidence type="ECO:0000259" key="17">
    <source>
        <dbReference type="Pfam" id="PF02896"/>
    </source>
</evidence>
<dbReference type="InterPro" id="IPR002192">
    <property type="entry name" value="PPDK_AMP/ATP-bd"/>
</dbReference>
<comment type="pathway">
    <text evidence="3">Carbohydrate biosynthesis; gluconeogenesis.</text>
</comment>
<dbReference type="PANTHER" id="PTHR43030:SF1">
    <property type="entry name" value="PHOSPHOENOLPYRUVATE SYNTHASE"/>
    <property type="match status" value="1"/>
</dbReference>
<evidence type="ECO:0000256" key="9">
    <source>
        <dbReference type="ARBA" id="ARBA00022741"/>
    </source>
</evidence>
<dbReference type="PROSITE" id="PS00370">
    <property type="entry name" value="PEP_ENZYMES_PHOS_SITE"/>
    <property type="match status" value="1"/>
</dbReference>
<dbReference type="UniPathway" id="UPA00138"/>
<evidence type="ECO:0000256" key="2">
    <source>
        <dbReference type="ARBA" id="ARBA00002988"/>
    </source>
</evidence>
<evidence type="ECO:0000256" key="4">
    <source>
        <dbReference type="ARBA" id="ARBA00007837"/>
    </source>
</evidence>
<dbReference type="Pfam" id="PF01326">
    <property type="entry name" value="PPDK_N"/>
    <property type="match status" value="1"/>
</dbReference>
<evidence type="ECO:0000256" key="10">
    <source>
        <dbReference type="ARBA" id="ARBA00022777"/>
    </source>
</evidence>
<evidence type="ECO:0000256" key="13">
    <source>
        <dbReference type="ARBA" id="ARBA00033470"/>
    </source>
</evidence>
<keyword evidence="7" id="KW-0808">Transferase</keyword>
<dbReference type="NCBIfam" id="NF005057">
    <property type="entry name" value="PRK06464.1"/>
    <property type="match status" value="1"/>
</dbReference>
<dbReference type="InterPro" id="IPR013815">
    <property type="entry name" value="ATP_grasp_subdomain_1"/>
</dbReference>
<dbReference type="Pfam" id="PF00391">
    <property type="entry name" value="PEP-utilizers"/>
    <property type="match status" value="1"/>
</dbReference>
<organism evidence="18 19">
    <name type="scientific">Prauserella muralis</name>
    <dbReference type="NCBI Taxonomy" id="588067"/>
    <lineage>
        <taxon>Bacteria</taxon>
        <taxon>Bacillati</taxon>
        <taxon>Actinomycetota</taxon>
        <taxon>Actinomycetes</taxon>
        <taxon>Pseudonocardiales</taxon>
        <taxon>Pseudonocardiaceae</taxon>
        <taxon>Prauserella</taxon>
    </lineage>
</organism>
<dbReference type="Pfam" id="PF02896">
    <property type="entry name" value="PEP-utilizers_C"/>
    <property type="match status" value="1"/>
</dbReference>
<feature type="domain" description="Pyruvate phosphate dikinase AMP/ATP-binding" evidence="16">
    <location>
        <begin position="18"/>
        <end position="314"/>
    </location>
</feature>
<dbReference type="SUPFAM" id="SSF56059">
    <property type="entry name" value="Glutathione synthetase ATP-binding domain-like"/>
    <property type="match status" value="1"/>
</dbReference>
<keyword evidence="11" id="KW-0067">ATP-binding</keyword>
<protein>
    <recommendedName>
        <fullName evidence="6">Phosphoenolpyruvate synthase</fullName>
        <ecNumber evidence="5">2.7.9.2</ecNumber>
    </recommendedName>
    <alternativeName>
        <fullName evidence="13">Pyruvate, water dikinase</fullName>
    </alternativeName>
</protein>
<evidence type="ECO:0000256" key="11">
    <source>
        <dbReference type="ARBA" id="ARBA00022840"/>
    </source>
</evidence>
<dbReference type="Proteomes" id="UP000249915">
    <property type="component" value="Unassembled WGS sequence"/>
</dbReference>
<evidence type="ECO:0000313" key="18">
    <source>
        <dbReference type="EMBL" id="PXY22315.1"/>
    </source>
</evidence>
<reference evidence="18 19" key="1">
    <citation type="submission" date="2016-07" db="EMBL/GenBank/DDBJ databases">
        <title>Draft genome sequence of Prauserella muralis DSM 45305, isolated from a mould-covered wall in an indoor environment.</title>
        <authorList>
            <person name="Ruckert C."/>
            <person name="Albersmeier A."/>
            <person name="Jiang C.-L."/>
            <person name="Jiang Y."/>
            <person name="Kalinowski J."/>
            <person name="Schneider O."/>
            <person name="Winkler A."/>
            <person name="Zotchev S.B."/>
        </authorList>
    </citation>
    <scope>NUCLEOTIDE SEQUENCE [LARGE SCALE GENOMIC DNA]</scope>
    <source>
        <strain evidence="18 19">DSM 45305</strain>
    </source>
</reference>
<dbReference type="InterPro" id="IPR036637">
    <property type="entry name" value="Phosphohistidine_dom_sf"/>
</dbReference>
<dbReference type="InterPro" id="IPR018274">
    <property type="entry name" value="PEP_util_AS"/>
</dbReference>
<dbReference type="InterPro" id="IPR008279">
    <property type="entry name" value="PEP-util_enz_mobile_dom"/>
</dbReference>
<dbReference type="InterPro" id="IPR015813">
    <property type="entry name" value="Pyrv/PenolPyrv_kinase-like_dom"/>
</dbReference>
<dbReference type="AlphaFoldDB" id="A0A2V4B173"/>
<dbReference type="GO" id="GO:0005524">
    <property type="term" value="F:ATP binding"/>
    <property type="evidence" value="ECO:0007669"/>
    <property type="project" value="UniProtKB-KW"/>
</dbReference>
<dbReference type="GO" id="GO:0008986">
    <property type="term" value="F:pyruvate, water dikinase activity"/>
    <property type="evidence" value="ECO:0007669"/>
    <property type="project" value="UniProtKB-EC"/>
</dbReference>
<dbReference type="InterPro" id="IPR040442">
    <property type="entry name" value="Pyrv_kinase-like_dom_sf"/>
</dbReference>
<dbReference type="Gene3D" id="3.20.20.60">
    <property type="entry name" value="Phosphoenolpyruvate-binding domains"/>
    <property type="match status" value="1"/>
</dbReference>
<dbReference type="EC" id="2.7.9.2" evidence="5"/>
<keyword evidence="18" id="KW-0670">Pyruvate</keyword>
<evidence type="ECO:0000256" key="6">
    <source>
        <dbReference type="ARBA" id="ARBA00021623"/>
    </source>
</evidence>
<evidence type="ECO:0000256" key="12">
    <source>
        <dbReference type="ARBA" id="ARBA00022842"/>
    </source>
</evidence>
<name>A0A2V4B173_9PSEU</name>
<proteinExistence type="inferred from homology"/>
<gene>
    <name evidence="18" type="ORF">BAY60_20800</name>
</gene>